<name>A0ACC2ZY90_9EURO</name>
<evidence type="ECO:0000313" key="1">
    <source>
        <dbReference type="EMBL" id="KAJ9652612.1"/>
    </source>
</evidence>
<comment type="caution">
    <text evidence="1">The sequence shown here is derived from an EMBL/GenBank/DDBJ whole genome shotgun (WGS) entry which is preliminary data.</text>
</comment>
<organism evidence="1 2">
    <name type="scientific">Neophaeococcomyces mojaviensis</name>
    <dbReference type="NCBI Taxonomy" id="3383035"/>
    <lineage>
        <taxon>Eukaryota</taxon>
        <taxon>Fungi</taxon>
        <taxon>Dikarya</taxon>
        <taxon>Ascomycota</taxon>
        <taxon>Pezizomycotina</taxon>
        <taxon>Eurotiomycetes</taxon>
        <taxon>Chaetothyriomycetidae</taxon>
        <taxon>Chaetothyriales</taxon>
        <taxon>Chaetothyriales incertae sedis</taxon>
        <taxon>Neophaeococcomyces</taxon>
    </lineage>
</organism>
<gene>
    <name evidence="1" type="ORF">H2198_008139</name>
</gene>
<accession>A0ACC2ZY90</accession>
<proteinExistence type="predicted"/>
<sequence>MRYLNWDVLLFPEDLKIPIQEFDIRCYALPVSSDTSQPSRLFSLAGTSSQVSATQVPTLTGFIPSLDSGRAFRVSIHSWEKPQPSELLQSFKPGSGRIVFEARLYVDGKLKARRYLDENSSWPEVIDCMARKSHDPFPMPLRFPPFHAELLQQSHWGAGDDVGRIKVVIAEGVAHGDIYFEGAGCDKLRDVVAFSFQHAPKNILEYSGIAWPNARMFQKTVAPTLQRSDFDSHAHSPQRSVATTMDMHIKRTMHKKPATPISLQSSKWAGKTPIPVDDPFIGPARASHTHRKTSGDVSMSDYVSSTNSSKNNSEMSGVAIQQSDFPQQVNRAAFDEILSALSPARRQALLDALTLSKQPSITSASTSKTLANSSDSSLTSIQPVSRPAPTLTNMRRLSTDSRRSMSGQSATMSWEGTPTLGNLWSGNDYPGLLPSIRSTSNDLLSISLGPKRKRSVASPTSDGLPTDISTVIKGMSTSPCKNTSTPCKGKQANDCDAIRSAEEIGD</sequence>
<reference evidence="1" key="1">
    <citation type="submission" date="2022-10" db="EMBL/GenBank/DDBJ databases">
        <title>Culturing micro-colonial fungi from biological soil crusts in the Mojave desert and describing Neophaeococcomyces mojavensis, and introducing the new genera and species Taxawa tesnikishii.</title>
        <authorList>
            <person name="Kurbessoian T."/>
            <person name="Stajich J.E."/>
        </authorList>
    </citation>
    <scope>NUCLEOTIDE SEQUENCE</scope>
    <source>
        <strain evidence="1">JES_112</strain>
    </source>
</reference>
<keyword evidence="2" id="KW-1185">Reference proteome</keyword>
<evidence type="ECO:0000313" key="2">
    <source>
        <dbReference type="Proteomes" id="UP001172386"/>
    </source>
</evidence>
<dbReference type="EMBL" id="JAPDRQ010000190">
    <property type="protein sequence ID" value="KAJ9652612.1"/>
    <property type="molecule type" value="Genomic_DNA"/>
</dbReference>
<dbReference type="Proteomes" id="UP001172386">
    <property type="component" value="Unassembled WGS sequence"/>
</dbReference>
<protein>
    <submittedName>
        <fullName evidence="1">Uncharacterized protein</fullName>
    </submittedName>
</protein>